<proteinExistence type="predicted"/>
<organism evidence="2 3">
    <name type="scientific">Trinickia violacea</name>
    <dbReference type="NCBI Taxonomy" id="2571746"/>
    <lineage>
        <taxon>Bacteria</taxon>
        <taxon>Pseudomonadati</taxon>
        <taxon>Pseudomonadota</taxon>
        <taxon>Betaproteobacteria</taxon>
        <taxon>Burkholderiales</taxon>
        <taxon>Burkholderiaceae</taxon>
        <taxon>Trinickia</taxon>
    </lineage>
</organism>
<accession>A0A4P8J126</accession>
<dbReference type="RefSeq" id="WP_137337247.1">
    <property type="nucleotide sequence ID" value="NZ_CP040078.1"/>
</dbReference>
<sequence>MLRVLGVMLLAGASVANAGEHYVEVWNPPEARQALHAGSHAALKPKSHRVSATTHAAKVKPYHVVTSSPKPAKHVRAAHAVSVNTTPQARDFPPLLTPEGNVLRVGAQEAQPQVVR</sequence>
<dbReference type="Proteomes" id="UP000298656">
    <property type="component" value="Chromosome 2"/>
</dbReference>
<evidence type="ECO:0000313" key="3">
    <source>
        <dbReference type="Proteomes" id="UP000298656"/>
    </source>
</evidence>
<evidence type="ECO:0008006" key="4">
    <source>
        <dbReference type="Google" id="ProtNLM"/>
    </source>
</evidence>
<gene>
    <name evidence="2" type="ORF">FAZ95_36940</name>
</gene>
<reference evidence="2 3" key="1">
    <citation type="submission" date="2019-05" db="EMBL/GenBank/DDBJ databases">
        <title>Burkholderia sp. DHOD12, isolated from subtropical forest soil.</title>
        <authorList>
            <person name="Gao Z.-H."/>
            <person name="Qiu L.-H."/>
        </authorList>
    </citation>
    <scope>NUCLEOTIDE SEQUENCE [LARGE SCALE GENOMIC DNA]</scope>
    <source>
        <strain evidence="2 3">DHOD12</strain>
    </source>
</reference>
<feature type="signal peptide" evidence="1">
    <location>
        <begin position="1"/>
        <end position="18"/>
    </location>
</feature>
<name>A0A4P8J126_9BURK</name>
<keyword evidence="3" id="KW-1185">Reference proteome</keyword>
<keyword evidence="1" id="KW-0732">Signal</keyword>
<dbReference type="AlphaFoldDB" id="A0A4P8J126"/>
<protein>
    <recommendedName>
        <fullName evidence="4">DUF4148 domain-containing protein</fullName>
    </recommendedName>
</protein>
<dbReference type="OrthoDB" id="9133021at2"/>
<dbReference type="KEGG" id="tvl:FAZ95_36940"/>
<evidence type="ECO:0000313" key="2">
    <source>
        <dbReference type="EMBL" id="QCP54486.1"/>
    </source>
</evidence>
<dbReference type="EMBL" id="CP040078">
    <property type="protein sequence ID" value="QCP54486.1"/>
    <property type="molecule type" value="Genomic_DNA"/>
</dbReference>
<evidence type="ECO:0000256" key="1">
    <source>
        <dbReference type="SAM" id="SignalP"/>
    </source>
</evidence>
<feature type="chain" id="PRO_5020898480" description="DUF4148 domain-containing protein" evidence="1">
    <location>
        <begin position="19"/>
        <end position="116"/>
    </location>
</feature>